<protein>
    <submittedName>
        <fullName evidence="7">SulP family inorganic anion transporter</fullName>
    </submittedName>
</protein>
<feature type="transmembrane region" description="Helical" evidence="5">
    <location>
        <begin position="20"/>
        <end position="43"/>
    </location>
</feature>
<feature type="transmembrane region" description="Helical" evidence="5">
    <location>
        <begin position="309"/>
        <end position="327"/>
    </location>
</feature>
<keyword evidence="8" id="KW-1185">Reference proteome</keyword>
<dbReference type="InterPro" id="IPR036513">
    <property type="entry name" value="STAS_dom_sf"/>
</dbReference>
<evidence type="ECO:0000259" key="6">
    <source>
        <dbReference type="PROSITE" id="PS50801"/>
    </source>
</evidence>
<evidence type="ECO:0000256" key="3">
    <source>
        <dbReference type="ARBA" id="ARBA00022989"/>
    </source>
</evidence>
<comment type="caution">
    <text evidence="7">The sequence shown here is derived from an EMBL/GenBank/DDBJ whole genome shotgun (WGS) entry which is preliminary data.</text>
</comment>
<gene>
    <name evidence="7" type="ORF">AAGV28_14675</name>
</gene>
<dbReference type="Pfam" id="PF01740">
    <property type="entry name" value="STAS"/>
    <property type="match status" value="1"/>
</dbReference>
<dbReference type="InterPro" id="IPR011547">
    <property type="entry name" value="SLC26A/SulP_dom"/>
</dbReference>
<feature type="transmembrane region" description="Helical" evidence="5">
    <location>
        <begin position="234"/>
        <end position="256"/>
    </location>
</feature>
<reference evidence="7 8" key="1">
    <citation type="submission" date="2024-04" db="EMBL/GenBank/DDBJ databases">
        <title>New Clade of Flavobacterium.</title>
        <authorList>
            <person name="Matos L."/>
            <person name="Proenca D.N."/>
            <person name="Fransisco R.M."/>
            <person name="Chung A.P."/>
            <person name="Maccario L."/>
            <person name="Sorensen S.J."/>
            <person name="Morais P.V."/>
        </authorList>
    </citation>
    <scope>NUCLEOTIDE SEQUENCE [LARGE SCALE GENOMIC DNA]</scope>
    <source>
        <strain evidence="7 8">FZUC8N2.13</strain>
    </source>
</reference>
<feature type="transmembrane region" description="Helical" evidence="5">
    <location>
        <begin position="121"/>
        <end position="139"/>
    </location>
</feature>
<keyword evidence="3 5" id="KW-1133">Transmembrane helix</keyword>
<dbReference type="Pfam" id="PF00916">
    <property type="entry name" value="Sulfate_transp"/>
    <property type="match status" value="1"/>
</dbReference>
<keyword evidence="4 5" id="KW-0472">Membrane</keyword>
<feature type="transmembrane region" description="Helical" evidence="5">
    <location>
        <begin position="276"/>
        <end position="297"/>
    </location>
</feature>
<feature type="transmembrane region" description="Helical" evidence="5">
    <location>
        <begin position="333"/>
        <end position="351"/>
    </location>
</feature>
<dbReference type="SUPFAM" id="SSF52091">
    <property type="entry name" value="SpoIIaa-like"/>
    <property type="match status" value="1"/>
</dbReference>
<feature type="transmembrane region" description="Helical" evidence="5">
    <location>
        <begin position="363"/>
        <end position="396"/>
    </location>
</feature>
<dbReference type="PANTHER" id="PTHR43310:SF1">
    <property type="entry name" value="SULFATE TRANSPORTER YBAR-RELATED"/>
    <property type="match status" value="1"/>
</dbReference>
<feature type="transmembrane region" description="Helical" evidence="5">
    <location>
        <begin position="181"/>
        <end position="201"/>
    </location>
</feature>
<dbReference type="PANTHER" id="PTHR43310">
    <property type="entry name" value="SULFATE TRANSPORTER YBAR-RELATED"/>
    <property type="match status" value="1"/>
</dbReference>
<organism evidence="7 8">
    <name type="scientific">Flavobacterium zubiriense</name>
    <dbReference type="NCBI Taxonomy" id="3138075"/>
    <lineage>
        <taxon>Bacteria</taxon>
        <taxon>Pseudomonadati</taxon>
        <taxon>Bacteroidota</taxon>
        <taxon>Flavobacteriia</taxon>
        <taxon>Flavobacteriales</taxon>
        <taxon>Flavobacteriaceae</taxon>
        <taxon>Flavobacterium</taxon>
    </lineage>
</organism>
<evidence type="ECO:0000256" key="5">
    <source>
        <dbReference type="SAM" id="Phobius"/>
    </source>
</evidence>
<feature type="domain" description="STAS" evidence="6">
    <location>
        <begin position="412"/>
        <end position="489"/>
    </location>
</feature>
<dbReference type="PROSITE" id="PS50801">
    <property type="entry name" value="STAS"/>
    <property type="match status" value="1"/>
</dbReference>
<evidence type="ECO:0000256" key="1">
    <source>
        <dbReference type="ARBA" id="ARBA00004141"/>
    </source>
</evidence>
<evidence type="ECO:0000313" key="8">
    <source>
        <dbReference type="Proteomes" id="UP001574169"/>
    </source>
</evidence>
<feature type="transmembrane region" description="Helical" evidence="5">
    <location>
        <begin position="89"/>
        <end position="109"/>
    </location>
</feature>
<dbReference type="EMBL" id="JBCFQL010000018">
    <property type="protein sequence ID" value="MFA9192619.1"/>
    <property type="molecule type" value="Genomic_DNA"/>
</dbReference>
<dbReference type="Gene3D" id="3.30.750.24">
    <property type="entry name" value="STAS domain"/>
    <property type="match status" value="1"/>
</dbReference>
<dbReference type="InterPro" id="IPR002645">
    <property type="entry name" value="STAS_dom"/>
</dbReference>
<keyword evidence="2 5" id="KW-0812">Transmembrane</keyword>
<name>A0ABV4THQ5_9FLAO</name>
<dbReference type="Proteomes" id="UP001574169">
    <property type="component" value="Unassembled WGS sequence"/>
</dbReference>
<evidence type="ECO:0000313" key="7">
    <source>
        <dbReference type="EMBL" id="MFA9192619.1"/>
    </source>
</evidence>
<sequence>MKKVFNLFDLSQKVNYKTEILAGLTVAMTMIPESLSFAILAGFPPLSGLYASFIAGLITAIFGGRPGMISGGAGATVITLIALMKSNGLEYVFAAVALAGVIQILIGVFKWGKFIRLVPQPVMFGFVNGLAIIIFMSQLEQFKTVINGESTWLTGTPMLIMAGLVALTIAIVILLPKITKAVPASLVAIIVVFGLVLGLGIETKTVADIASVSGGFPPFHIPNIPFSLEALKIILPYSLVVAAVGLTEGLLTLSLVDEITETTGNGNRECVAQGSSNILNGFFFGMGGCPMIAQTLVNLSAGSRARLSGIIAALTILCIILFASPVIEKLPMAALVGVMIMVAIGTFEWISLRIINKMPRQDIFVGILVAIITILLHNLAVAVLIGVIISALVFAWESAKRIRAKKYIDDKGVKHYEIYGPLFFGSSATFSEKFDVSNDPIEVVIDFKESKIVDMSAIDAVHKITERYAKIGKTVHLRHLSQDCRKLLENAQGVIDVNIMEDPSYKVLIDKI</sequence>
<comment type="subcellular location">
    <subcellularLocation>
        <location evidence="1">Membrane</location>
        <topology evidence="1">Multi-pass membrane protein</topology>
    </subcellularLocation>
</comment>
<dbReference type="RefSeq" id="WP_373407510.1">
    <property type="nucleotide sequence ID" value="NZ_JBCFQL010000018.1"/>
</dbReference>
<accession>A0ABV4THQ5</accession>
<dbReference type="CDD" id="cd07042">
    <property type="entry name" value="STAS_SulP_like_sulfate_transporter"/>
    <property type="match status" value="1"/>
</dbReference>
<evidence type="ECO:0000256" key="2">
    <source>
        <dbReference type="ARBA" id="ARBA00022692"/>
    </source>
</evidence>
<proteinExistence type="predicted"/>
<feature type="transmembrane region" description="Helical" evidence="5">
    <location>
        <begin position="49"/>
        <end position="82"/>
    </location>
</feature>
<evidence type="ECO:0000256" key="4">
    <source>
        <dbReference type="ARBA" id="ARBA00023136"/>
    </source>
</evidence>
<feature type="transmembrane region" description="Helical" evidence="5">
    <location>
        <begin position="151"/>
        <end position="175"/>
    </location>
</feature>
<dbReference type="InterPro" id="IPR052706">
    <property type="entry name" value="Membrane-Transporter-like"/>
</dbReference>